<dbReference type="AlphaFoldDB" id="A0A9P4VVR4"/>
<dbReference type="EMBL" id="MU006090">
    <property type="protein sequence ID" value="KAF2841949.1"/>
    <property type="molecule type" value="Genomic_DNA"/>
</dbReference>
<organism evidence="1 2">
    <name type="scientific">Patellaria atrata CBS 101060</name>
    <dbReference type="NCBI Taxonomy" id="1346257"/>
    <lineage>
        <taxon>Eukaryota</taxon>
        <taxon>Fungi</taxon>
        <taxon>Dikarya</taxon>
        <taxon>Ascomycota</taxon>
        <taxon>Pezizomycotina</taxon>
        <taxon>Dothideomycetes</taxon>
        <taxon>Dothideomycetes incertae sedis</taxon>
        <taxon>Patellariales</taxon>
        <taxon>Patellariaceae</taxon>
        <taxon>Patellaria</taxon>
    </lineage>
</organism>
<dbReference type="Proteomes" id="UP000799429">
    <property type="component" value="Unassembled WGS sequence"/>
</dbReference>
<proteinExistence type="predicted"/>
<accession>A0A9P4VVR4</accession>
<reference evidence="1" key="1">
    <citation type="journal article" date="2020" name="Stud. Mycol.">
        <title>101 Dothideomycetes genomes: a test case for predicting lifestyles and emergence of pathogens.</title>
        <authorList>
            <person name="Haridas S."/>
            <person name="Albert R."/>
            <person name="Binder M."/>
            <person name="Bloem J."/>
            <person name="Labutti K."/>
            <person name="Salamov A."/>
            <person name="Andreopoulos B."/>
            <person name="Baker S."/>
            <person name="Barry K."/>
            <person name="Bills G."/>
            <person name="Bluhm B."/>
            <person name="Cannon C."/>
            <person name="Castanera R."/>
            <person name="Culley D."/>
            <person name="Daum C."/>
            <person name="Ezra D."/>
            <person name="Gonzalez J."/>
            <person name="Henrissat B."/>
            <person name="Kuo A."/>
            <person name="Liang C."/>
            <person name="Lipzen A."/>
            <person name="Lutzoni F."/>
            <person name="Magnuson J."/>
            <person name="Mondo S."/>
            <person name="Nolan M."/>
            <person name="Ohm R."/>
            <person name="Pangilinan J."/>
            <person name="Park H.-J."/>
            <person name="Ramirez L."/>
            <person name="Alfaro M."/>
            <person name="Sun H."/>
            <person name="Tritt A."/>
            <person name="Yoshinaga Y."/>
            <person name="Zwiers L.-H."/>
            <person name="Turgeon B."/>
            <person name="Goodwin S."/>
            <person name="Spatafora J."/>
            <person name="Crous P."/>
            <person name="Grigoriev I."/>
        </authorList>
    </citation>
    <scope>NUCLEOTIDE SEQUENCE</scope>
    <source>
        <strain evidence="1">CBS 101060</strain>
    </source>
</reference>
<comment type="caution">
    <text evidence="1">The sequence shown here is derived from an EMBL/GenBank/DDBJ whole genome shotgun (WGS) entry which is preliminary data.</text>
</comment>
<protein>
    <submittedName>
        <fullName evidence="1">Uncharacterized protein</fullName>
    </submittedName>
</protein>
<keyword evidence="2" id="KW-1185">Reference proteome</keyword>
<gene>
    <name evidence="1" type="ORF">M501DRAFT_362147</name>
</gene>
<sequence>MSSGTGIESSVRLQPSIALTATDDPGLTDHTVRRIIVQHNELQVKTVRCRGQKPTLKPTKELVNEHLLYLRQADSNTSVMNEVNLLEAAYSASIKRLNTLAKLSISDLKIGSHHTGGVLIGKNLVDASNGATRRTIIQDSCGDAIRLHLCNYGPKGPHDPRLILKDTIIAIKDPYYIFITKDKAAVKVDHPSNLIVLPAFGHHVPSIWKKDLSADPTEMNAIADSFDNEVPKDSRTIGRLYDLFDW</sequence>
<evidence type="ECO:0000313" key="1">
    <source>
        <dbReference type="EMBL" id="KAF2841949.1"/>
    </source>
</evidence>
<evidence type="ECO:0000313" key="2">
    <source>
        <dbReference type="Proteomes" id="UP000799429"/>
    </source>
</evidence>
<name>A0A9P4VVR4_9PEZI</name>
<dbReference type="OrthoDB" id="3790923at2759"/>